<feature type="compositionally biased region" description="Acidic residues" evidence="1">
    <location>
        <begin position="558"/>
        <end position="570"/>
    </location>
</feature>
<dbReference type="EMBL" id="DF849766">
    <property type="protein sequence ID" value="GAT58776.1"/>
    <property type="molecule type" value="Genomic_DNA"/>
</dbReference>
<evidence type="ECO:0000313" key="2">
    <source>
        <dbReference type="EMBL" id="GAT58776.1"/>
    </source>
</evidence>
<feature type="compositionally biased region" description="Basic and acidic residues" evidence="1">
    <location>
        <begin position="295"/>
        <end position="318"/>
    </location>
</feature>
<organism evidence="2 3">
    <name type="scientific">Mycena chlorophos</name>
    <name type="common">Agaric fungus</name>
    <name type="synonym">Agaricus chlorophos</name>
    <dbReference type="NCBI Taxonomy" id="658473"/>
    <lineage>
        <taxon>Eukaryota</taxon>
        <taxon>Fungi</taxon>
        <taxon>Dikarya</taxon>
        <taxon>Basidiomycota</taxon>
        <taxon>Agaricomycotina</taxon>
        <taxon>Agaricomycetes</taxon>
        <taxon>Agaricomycetidae</taxon>
        <taxon>Agaricales</taxon>
        <taxon>Marasmiineae</taxon>
        <taxon>Mycenaceae</taxon>
        <taxon>Mycena</taxon>
    </lineage>
</organism>
<dbReference type="Proteomes" id="UP000815677">
    <property type="component" value="Unassembled WGS sequence"/>
</dbReference>
<feature type="compositionally biased region" description="Polar residues" evidence="1">
    <location>
        <begin position="144"/>
        <end position="153"/>
    </location>
</feature>
<evidence type="ECO:0000313" key="3">
    <source>
        <dbReference type="Proteomes" id="UP000815677"/>
    </source>
</evidence>
<sequence>MSTNIVIDDDGAMQPPSSPATLRASSPPSADLPAPSEDAYMRDILPSDKRAASPLPPSSPIRSSSPKPTSHVPNKPAARNKKKSADNENARPSGRDGPIEPETEDTKLESQPEPAQPKKKSKKKAKKQVPASSDDTPSEPPAPSRQSHAQPETQHPAKTRSKKKKAKLDEDAVMAKEEAESSAPKLDEANEEAPTAAKLKPAKKKGKKVEGVAKAAASKPKLKKSKPNAREDTIEIADTSAAEIPAAKPKRKRKRDVNRDTTDAESVAESVAQAKPKSKKKKPKRNATESVIEAAEVKELEERTSAAESAEGHVKATNDDGPNYSDASIHSCTCLLCKPVEGCACDICQHRPDDDTEMPDAPDVKLRFLDLDTYMYADWDVEPRSNNARAPGLEPGANADSERHQEVEIVESTSDSAPVSNPSAMEQRVDCTGSIIDLNWMTMPFDKRAGIADESTFTFEGVLFSSEGLRMGSEAEMENRKWEVEQERERQLEAEQFGWDGMFVGHGPFQPKVADKWWERAGGLLLNEDGEWKDPDLAAESFAIPDRHDDLRLPSYPETDEVEEEEEEEPVAFVPQRVLRSRAIML</sequence>
<feature type="region of interest" description="Disordered" evidence="1">
    <location>
        <begin position="386"/>
        <end position="406"/>
    </location>
</feature>
<feature type="compositionally biased region" description="Basic residues" evidence="1">
    <location>
        <begin position="276"/>
        <end position="285"/>
    </location>
</feature>
<feature type="compositionally biased region" description="Basic and acidic residues" evidence="1">
    <location>
        <begin position="39"/>
        <end position="51"/>
    </location>
</feature>
<feature type="region of interest" description="Disordered" evidence="1">
    <location>
        <begin position="548"/>
        <end position="571"/>
    </location>
</feature>
<feature type="compositionally biased region" description="Low complexity" evidence="1">
    <location>
        <begin position="24"/>
        <end position="38"/>
    </location>
</feature>
<evidence type="ECO:0000256" key="1">
    <source>
        <dbReference type="SAM" id="MobiDB-lite"/>
    </source>
</evidence>
<protein>
    <submittedName>
        <fullName evidence="2">Uncharacterized protein</fullName>
    </submittedName>
</protein>
<feature type="compositionally biased region" description="Basic residues" evidence="1">
    <location>
        <begin position="157"/>
        <end position="166"/>
    </location>
</feature>
<keyword evidence="3" id="KW-1185">Reference proteome</keyword>
<gene>
    <name evidence="2" type="ORF">MCHLO_15164</name>
</gene>
<feature type="compositionally biased region" description="Basic and acidic residues" evidence="1">
    <location>
        <begin position="83"/>
        <end position="110"/>
    </location>
</feature>
<feature type="compositionally biased region" description="Basic and acidic residues" evidence="1">
    <location>
        <begin position="167"/>
        <end position="179"/>
    </location>
</feature>
<proteinExistence type="predicted"/>
<feature type="region of interest" description="Disordered" evidence="1">
    <location>
        <begin position="1"/>
        <end position="323"/>
    </location>
</feature>
<accession>A0ABQ0M5Y4</accession>
<feature type="compositionally biased region" description="Basic residues" evidence="1">
    <location>
        <begin position="117"/>
        <end position="127"/>
    </location>
</feature>
<reference evidence="2" key="1">
    <citation type="submission" date="2014-09" db="EMBL/GenBank/DDBJ databases">
        <title>Genome sequence of the luminous mushroom Mycena chlorophos for searching fungal bioluminescence genes.</title>
        <authorList>
            <person name="Tanaka Y."/>
            <person name="Kasuga D."/>
            <person name="Oba Y."/>
            <person name="Hase S."/>
            <person name="Sato K."/>
            <person name="Oba Y."/>
            <person name="Sakakibara Y."/>
        </authorList>
    </citation>
    <scope>NUCLEOTIDE SEQUENCE</scope>
</reference>
<name>A0ABQ0M5Y4_MYCCL</name>
<feature type="compositionally biased region" description="Low complexity" evidence="1">
    <location>
        <begin position="60"/>
        <end position="70"/>
    </location>
</feature>